<dbReference type="OrthoDB" id="18087at2759"/>
<dbReference type="EMBL" id="ML995477">
    <property type="protein sequence ID" value="KAF2145518.1"/>
    <property type="molecule type" value="Genomic_DNA"/>
</dbReference>
<dbReference type="Pfam" id="PF00076">
    <property type="entry name" value="RRM_1"/>
    <property type="match status" value="1"/>
</dbReference>
<feature type="domain" description="RRM" evidence="7">
    <location>
        <begin position="478"/>
        <end position="544"/>
    </location>
</feature>
<dbReference type="GO" id="GO:0000184">
    <property type="term" value="P:nuclear-transcribed mRNA catabolic process, nonsense-mediated decay"/>
    <property type="evidence" value="ECO:0007669"/>
    <property type="project" value="UniProtKB-KW"/>
</dbReference>
<keyword evidence="4" id="KW-0539">Nucleus</keyword>
<feature type="compositionally biased region" description="Polar residues" evidence="6">
    <location>
        <begin position="282"/>
        <end position="296"/>
    </location>
</feature>
<comment type="subcellular location">
    <subcellularLocation>
        <location evidence="1">Nucleus</location>
    </subcellularLocation>
</comment>
<evidence type="ECO:0000313" key="9">
    <source>
        <dbReference type="Proteomes" id="UP000799438"/>
    </source>
</evidence>
<feature type="compositionally biased region" description="Low complexity" evidence="6">
    <location>
        <begin position="586"/>
        <end position="627"/>
    </location>
</feature>
<keyword evidence="9" id="KW-1185">Reference proteome</keyword>
<dbReference type="InterPro" id="IPR012677">
    <property type="entry name" value="Nucleotide-bd_a/b_plait_sf"/>
</dbReference>
<dbReference type="InterPro" id="IPR005120">
    <property type="entry name" value="UPF3_dom"/>
</dbReference>
<dbReference type="AlphaFoldDB" id="A0A6A6BPA2"/>
<feature type="compositionally biased region" description="Polar residues" evidence="6">
    <location>
        <begin position="344"/>
        <end position="354"/>
    </location>
</feature>
<sequence length="627" mass="64885">MAPATANGVLPVPAAALQKNPNGASRASSSKSAAPRLKVVVRRLAPALTQVEFETALGDDWKLGGGKVDWFVYKAGKVSKDLAKPSRPSRAYLRLTDQSLLASLADKVRQTSFTDAKNTSRDSALIGPPSLEFAPYPRIPGGRRRNDARQGTIDQDPEFKDFLESLTNPVPKPTPTDVTVDAANKEKPEIKTTPLIEHLREKKLAKEKPQPVKLQTKQHSRGESKDDKASAKASEKKGGRNAAKDTTASPDKPTKQSKAEAKKAKEAAAKEAVKILNKEAASKQSQTTDNNKSTPSGPAAERKRERGNVNIAKQMLQRDLGIGPAAGGRRGRREAAAAAAAAASQETTKPTETASPKEPANPSPAPTPAKPAQSEARSAKKDSRPTRAERRAAGKAKAEAAAATEGNKPAAAPVPPTGPKILKKPQAPAQPAQQPAQQSEKPASTTTAPPAAKPAPAASRAQQSARQPASPVPAPTSKQAFLKHANASQGITEPLIEAALGVFGSIEKVEIDKRKGFAYVDFAEPSGLQKAIAASPVKVAEGAVQVLERKDKAPAQRTPRGPSVSGPPAQAMRGGGAFRGGRGRAARGASTSSTGNASPAAPSGSPAPAAAAQAPASAPAPAAEAPS</sequence>
<organism evidence="8 9">
    <name type="scientific">Aplosporella prunicola CBS 121167</name>
    <dbReference type="NCBI Taxonomy" id="1176127"/>
    <lineage>
        <taxon>Eukaryota</taxon>
        <taxon>Fungi</taxon>
        <taxon>Dikarya</taxon>
        <taxon>Ascomycota</taxon>
        <taxon>Pezizomycotina</taxon>
        <taxon>Dothideomycetes</taxon>
        <taxon>Dothideomycetes incertae sedis</taxon>
        <taxon>Botryosphaeriales</taxon>
        <taxon>Aplosporellaceae</taxon>
        <taxon>Aplosporella</taxon>
    </lineage>
</organism>
<evidence type="ECO:0000256" key="6">
    <source>
        <dbReference type="SAM" id="MobiDB-lite"/>
    </source>
</evidence>
<name>A0A6A6BPA2_9PEZI</name>
<dbReference type="GO" id="GO:0003729">
    <property type="term" value="F:mRNA binding"/>
    <property type="evidence" value="ECO:0007669"/>
    <property type="project" value="TreeGrafter"/>
</dbReference>
<dbReference type="RefSeq" id="XP_033401230.1">
    <property type="nucleotide sequence ID" value="XM_033544707.1"/>
</dbReference>
<dbReference type="GO" id="GO:0045727">
    <property type="term" value="P:positive regulation of translation"/>
    <property type="evidence" value="ECO:0007669"/>
    <property type="project" value="TreeGrafter"/>
</dbReference>
<keyword evidence="5" id="KW-0694">RNA-binding</keyword>
<evidence type="ECO:0000259" key="7">
    <source>
        <dbReference type="PROSITE" id="PS50102"/>
    </source>
</evidence>
<comment type="similarity">
    <text evidence="2">Belongs to the RENT3 family.</text>
</comment>
<dbReference type="PANTHER" id="PTHR13112">
    <property type="entry name" value="UPF3 REGULATOR OF NONSENSE TRANSCRIPTS-LIKE PROTEIN"/>
    <property type="match status" value="1"/>
</dbReference>
<dbReference type="InterPro" id="IPR000504">
    <property type="entry name" value="RRM_dom"/>
</dbReference>
<feature type="region of interest" description="Disordered" evidence="6">
    <location>
        <begin position="548"/>
        <end position="627"/>
    </location>
</feature>
<dbReference type="InterPro" id="IPR035979">
    <property type="entry name" value="RBD_domain_sf"/>
</dbReference>
<feature type="compositionally biased region" description="Low complexity" evidence="6">
    <location>
        <begin position="399"/>
        <end position="411"/>
    </location>
</feature>
<evidence type="ECO:0000256" key="4">
    <source>
        <dbReference type="ARBA" id="ARBA00023242"/>
    </source>
</evidence>
<dbReference type="CDD" id="cd00590">
    <property type="entry name" value="RRM_SF"/>
    <property type="match status" value="1"/>
</dbReference>
<reference evidence="8" key="1">
    <citation type="journal article" date="2020" name="Stud. Mycol.">
        <title>101 Dothideomycetes genomes: a test case for predicting lifestyles and emergence of pathogens.</title>
        <authorList>
            <person name="Haridas S."/>
            <person name="Albert R."/>
            <person name="Binder M."/>
            <person name="Bloem J."/>
            <person name="Labutti K."/>
            <person name="Salamov A."/>
            <person name="Andreopoulos B."/>
            <person name="Baker S."/>
            <person name="Barry K."/>
            <person name="Bills G."/>
            <person name="Bluhm B."/>
            <person name="Cannon C."/>
            <person name="Castanera R."/>
            <person name="Culley D."/>
            <person name="Daum C."/>
            <person name="Ezra D."/>
            <person name="Gonzalez J."/>
            <person name="Henrissat B."/>
            <person name="Kuo A."/>
            <person name="Liang C."/>
            <person name="Lipzen A."/>
            <person name="Lutzoni F."/>
            <person name="Magnuson J."/>
            <person name="Mondo S."/>
            <person name="Nolan M."/>
            <person name="Ohm R."/>
            <person name="Pangilinan J."/>
            <person name="Park H.-J."/>
            <person name="Ramirez L."/>
            <person name="Alfaro M."/>
            <person name="Sun H."/>
            <person name="Tritt A."/>
            <person name="Yoshinaga Y."/>
            <person name="Zwiers L.-H."/>
            <person name="Turgeon B."/>
            <person name="Goodwin S."/>
            <person name="Spatafora J."/>
            <person name="Crous P."/>
            <person name="Grigoriev I."/>
        </authorList>
    </citation>
    <scope>NUCLEOTIDE SEQUENCE</scope>
    <source>
        <strain evidence="8">CBS 121167</strain>
    </source>
</reference>
<dbReference type="InterPro" id="IPR039722">
    <property type="entry name" value="Upf3"/>
</dbReference>
<feature type="region of interest" description="Disordered" evidence="6">
    <location>
        <begin position="1"/>
        <end position="34"/>
    </location>
</feature>
<protein>
    <recommendedName>
        <fullName evidence="7">RRM domain-containing protein</fullName>
    </recommendedName>
</protein>
<feature type="compositionally biased region" description="Basic and acidic residues" evidence="6">
    <location>
        <begin position="197"/>
        <end position="210"/>
    </location>
</feature>
<feature type="compositionally biased region" description="Pro residues" evidence="6">
    <location>
        <begin position="359"/>
        <end position="369"/>
    </location>
</feature>
<dbReference type="FunFam" id="3.30.70.330:FF:000637">
    <property type="entry name" value="Nonsense-mediated mRNA decay protein Upf3, putative"/>
    <property type="match status" value="1"/>
</dbReference>
<evidence type="ECO:0000256" key="2">
    <source>
        <dbReference type="ARBA" id="ARBA00005991"/>
    </source>
</evidence>
<proteinExistence type="inferred from homology"/>
<dbReference type="Gene3D" id="3.30.70.330">
    <property type="match status" value="2"/>
</dbReference>
<feature type="region of interest" description="Disordered" evidence="6">
    <location>
        <begin position="113"/>
        <end position="485"/>
    </location>
</feature>
<evidence type="ECO:0000256" key="3">
    <source>
        <dbReference type="ARBA" id="ARBA00023161"/>
    </source>
</evidence>
<feature type="compositionally biased region" description="Basic and acidic residues" evidence="6">
    <location>
        <begin position="377"/>
        <end position="398"/>
    </location>
</feature>
<evidence type="ECO:0000256" key="1">
    <source>
        <dbReference type="ARBA" id="ARBA00004123"/>
    </source>
</evidence>
<accession>A0A6A6BPA2</accession>
<feature type="compositionally biased region" description="Low complexity" evidence="6">
    <location>
        <begin position="425"/>
        <end position="469"/>
    </location>
</feature>
<dbReference type="PROSITE" id="PS50102">
    <property type="entry name" value="RRM"/>
    <property type="match status" value="1"/>
</dbReference>
<keyword evidence="3" id="KW-0866">Nonsense-mediated mRNA decay</keyword>
<evidence type="ECO:0000313" key="8">
    <source>
        <dbReference type="EMBL" id="KAF2145518.1"/>
    </source>
</evidence>
<feature type="compositionally biased region" description="Basic and acidic residues" evidence="6">
    <location>
        <begin position="252"/>
        <end position="281"/>
    </location>
</feature>
<dbReference type="Proteomes" id="UP000799438">
    <property type="component" value="Unassembled WGS sequence"/>
</dbReference>
<feature type="compositionally biased region" description="Basic and acidic residues" evidence="6">
    <location>
        <begin position="220"/>
        <end position="238"/>
    </location>
</feature>
<dbReference type="SUPFAM" id="SSF54928">
    <property type="entry name" value="RNA-binding domain, RBD"/>
    <property type="match status" value="2"/>
</dbReference>
<dbReference type="GeneID" id="54302203"/>
<dbReference type="GO" id="GO:0005737">
    <property type="term" value="C:cytoplasm"/>
    <property type="evidence" value="ECO:0007669"/>
    <property type="project" value="TreeGrafter"/>
</dbReference>
<evidence type="ECO:0000256" key="5">
    <source>
        <dbReference type="PROSITE-ProRule" id="PRU00176"/>
    </source>
</evidence>
<feature type="compositionally biased region" description="Low complexity" evidence="6">
    <location>
        <begin position="24"/>
        <end position="34"/>
    </location>
</feature>
<gene>
    <name evidence="8" type="ORF">K452DRAFT_324482</name>
</gene>
<dbReference type="PANTHER" id="PTHR13112:SF0">
    <property type="entry name" value="FI21285P1"/>
    <property type="match status" value="1"/>
</dbReference>
<dbReference type="CDD" id="cd12455">
    <property type="entry name" value="RRM_like_Smg4_UPF3"/>
    <property type="match status" value="1"/>
</dbReference>
<dbReference type="GO" id="GO:0005730">
    <property type="term" value="C:nucleolus"/>
    <property type="evidence" value="ECO:0007669"/>
    <property type="project" value="TreeGrafter"/>
</dbReference>
<dbReference type="Pfam" id="PF03467">
    <property type="entry name" value="Smg4_UPF3"/>
    <property type="match status" value="1"/>
</dbReference>